<name>V6LKX4_9EUKA</name>
<accession>V6LKX4</accession>
<organism evidence="1">
    <name type="scientific">Spironucleus salmonicida</name>
    <dbReference type="NCBI Taxonomy" id="348837"/>
    <lineage>
        <taxon>Eukaryota</taxon>
        <taxon>Metamonada</taxon>
        <taxon>Diplomonadida</taxon>
        <taxon>Hexamitidae</taxon>
        <taxon>Hexamitinae</taxon>
        <taxon>Spironucleus</taxon>
    </lineage>
</organism>
<sequence>MSQQDLTVLAAFELELFQEMQNFSSQIIKLNDKYENQKINQSVINPQLINTFFIDQLQLFDVKLLNQTIQNDQHSKIYLKQSHLSQYENIETKLLTIQQKISQTIQLYAENQCQQIQERTQDSVQQLQQLMINSALDFLVADKLVEFNQTSNYGFTATVDNNGASKQLFAFSNKKQLPVKQVLIDLDSTQ</sequence>
<evidence type="ECO:0000313" key="2">
    <source>
        <dbReference type="EMBL" id="KAH0576801.1"/>
    </source>
</evidence>
<gene>
    <name evidence="1" type="ORF">SS50377_14774</name>
    <name evidence="2" type="ORF">SS50377_20147</name>
</gene>
<proteinExistence type="predicted"/>
<evidence type="ECO:0000313" key="1">
    <source>
        <dbReference type="EMBL" id="EST45202.1"/>
    </source>
</evidence>
<dbReference type="Proteomes" id="UP000018208">
    <property type="component" value="Unassembled WGS sequence"/>
</dbReference>
<protein>
    <submittedName>
        <fullName evidence="1">Uncharacterized protein</fullName>
    </submittedName>
</protein>
<dbReference type="EMBL" id="KI546100">
    <property type="protein sequence ID" value="EST45202.1"/>
    <property type="molecule type" value="Genomic_DNA"/>
</dbReference>
<keyword evidence="3" id="KW-1185">Reference proteome</keyword>
<dbReference type="EMBL" id="AUWU02000001">
    <property type="protein sequence ID" value="KAH0576801.1"/>
    <property type="molecule type" value="Genomic_DNA"/>
</dbReference>
<dbReference type="VEuPathDB" id="GiardiaDB:SS50377_20147"/>
<reference evidence="2" key="2">
    <citation type="submission" date="2020-12" db="EMBL/GenBank/DDBJ databases">
        <title>New Spironucleus salmonicida genome in near-complete chromosomes.</title>
        <authorList>
            <person name="Xu F."/>
            <person name="Kurt Z."/>
            <person name="Jimenez-Gonzalez A."/>
            <person name="Astvaldsson A."/>
            <person name="Andersson J.O."/>
            <person name="Svard S.G."/>
        </authorList>
    </citation>
    <scope>NUCLEOTIDE SEQUENCE</scope>
    <source>
        <strain evidence="2">ATCC 50377</strain>
    </source>
</reference>
<evidence type="ECO:0000313" key="3">
    <source>
        <dbReference type="Proteomes" id="UP000018208"/>
    </source>
</evidence>
<dbReference type="AlphaFoldDB" id="V6LKX4"/>
<reference evidence="1 2" key="1">
    <citation type="journal article" date="2014" name="PLoS Genet.">
        <title>The Genome of Spironucleus salmonicida Highlights a Fish Pathogen Adapted to Fluctuating Environments.</title>
        <authorList>
            <person name="Xu F."/>
            <person name="Jerlstrom-Hultqvist J."/>
            <person name="Einarsson E."/>
            <person name="Astvaldsson A."/>
            <person name="Svard S.G."/>
            <person name="Andersson J.O."/>
        </authorList>
    </citation>
    <scope>NUCLEOTIDE SEQUENCE</scope>
    <source>
        <strain evidence="2">ATCC 50377</strain>
    </source>
</reference>